<dbReference type="PANTHER" id="PTHR43760:SF1">
    <property type="entry name" value="ENDORIBONUCLEASE L-PSP_CHORISMATE MUTASE-LIKE DOMAIN-CONTAINING PROTEIN"/>
    <property type="match status" value="1"/>
</dbReference>
<dbReference type="AlphaFoldDB" id="A0A1H6XRI7"/>
<name>A0A1H6XRI7_9BURK</name>
<proteinExistence type="predicted"/>
<dbReference type="InterPro" id="IPR035959">
    <property type="entry name" value="RutC-like_sf"/>
</dbReference>
<organism evidence="2 3">
    <name type="scientific">Paraburkholderia diazotrophica</name>
    <dbReference type="NCBI Taxonomy" id="667676"/>
    <lineage>
        <taxon>Bacteria</taxon>
        <taxon>Pseudomonadati</taxon>
        <taxon>Pseudomonadota</taxon>
        <taxon>Betaproteobacteria</taxon>
        <taxon>Burkholderiales</taxon>
        <taxon>Burkholderiaceae</taxon>
        <taxon>Paraburkholderia</taxon>
    </lineage>
</organism>
<dbReference type="Proteomes" id="UP000198866">
    <property type="component" value="Unassembled WGS sequence"/>
</dbReference>
<dbReference type="PANTHER" id="PTHR43760">
    <property type="entry name" value="ENDORIBONUCLEASE-RELATED"/>
    <property type="match status" value="1"/>
</dbReference>
<dbReference type="CDD" id="cd02199">
    <property type="entry name" value="YjgF_YER057c_UK114_like_1"/>
    <property type="match status" value="1"/>
</dbReference>
<protein>
    <submittedName>
        <fullName evidence="2">Enamine deaminase RidA, house cleaning of reactive enamine intermediates, YjgF/YER057c/UK114 family</fullName>
    </submittedName>
</protein>
<dbReference type="Gene3D" id="3.30.1330.40">
    <property type="entry name" value="RutC-like"/>
    <property type="match status" value="1"/>
</dbReference>
<dbReference type="Pfam" id="PF14588">
    <property type="entry name" value="YjgF_endoribonc"/>
    <property type="match status" value="1"/>
</dbReference>
<reference evidence="3" key="1">
    <citation type="submission" date="2016-10" db="EMBL/GenBank/DDBJ databases">
        <authorList>
            <person name="Varghese N."/>
            <person name="Submissions S."/>
        </authorList>
    </citation>
    <scope>NUCLEOTIDE SEQUENCE [LARGE SCALE GENOMIC DNA]</scope>
    <source>
        <strain evidence="3">LMG 26031</strain>
    </source>
</reference>
<dbReference type="STRING" id="667676.SAMN05192539_100966"/>
<keyword evidence="3" id="KW-1185">Reference proteome</keyword>
<accession>A0A1H6XRI7</accession>
<sequence length="197" mass="21377">MERFCVQATRIWRIATRVVWDKAKALNYPYAFDSVGENAMTRDDKLRQVAAEFGFDPDEEIKKGGKYTPLLIDGNAAYVAGQIPRVGDVVRFVGVVGESLSLEEGRRAAGTSTLRALSLIKKHCGTLDAILAVPRITVFVRSAPDFTMQSEVADGASDVLYDVLGDAGIHTRSSVGVLQLPKGASVEVDFIFSVRPA</sequence>
<evidence type="ECO:0000313" key="3">
    <source>
        <dbReference type="Proteomes" id="UP000198866"/>
    </source>
</evidence>
<feature type="domain" description="Endoribonuclease L-PSP/chorismate mutase-like" evidence="1">
    <location>
        <begin position="58"/>
        <end position="173"/>
    </location>
</feature>
<gene>
    <name evidence="2" type="ORF">SAMN05192539_100966</name>
</gene>
<evidence type="ECO:0000259" key="1">
    <source>
        <dbReference type="Pfam" id="PF14588"/>
    </source>
</evidence>
<evidence type="ECO:0000313" key="2">
    <source>
        <dbReference type="EMBL" id="SEJ31663.1"/>
    </source>
</evidence>
<dbReference type="InterPro" id="IPR013813">
    <property type="entry name" value="Endoribo_LPSP/chorism_mut-like"/>
</dbReference>
<dbReference type="SUPFAM" id="SSF55298">
    <property type="entry name" value="YjgF-like"/>
    <property type="match status" value="1"/>
</dbReference>
<dbReference type="EMBL" id="FNYE01000009">
    <property type="protein sequence ID" value="SEJ31663.1"/>
    <property type="molecule type" value="Genomic_DNA"/>
</dbReference>